<dbReference type="Proteomes" id="UP000271031">
    <property type="component" value="Unassembled WGS sequence"/>
</dbReference>
<dbReference type="InterPro" id="IPR011496">
    <property type="entry name" value="O-GlcNAcase_cat"/>
</dbReference>
<comment type="caution">
    <text evidence="5">The sequence shown here is derived from an EMBL/GenBank/DDBJ whole genome shotgun (WGS) entry which is preliminary data.</text>
</comment>
<evidence type="ECO:0000313" key="6">
    <source>
        <dbReference type="Proteomes" id="UP000271031"/>
    </source>
</evidence>
<feature type="domain" description="GH84" evidence="4">
    <location>
        <begin position="8"/>
        <end position="283"/>
    </location>
</feature>
<dbReference type="GO" id="GO:1901135">
    <property type="term" value="P:carbohydrate derivative metabolic process"/>
    <property type="evidence" value="ECO:0007669"/>
    <property type="project" value="UniProtKB-ARBA"/>
</dbReference>
<dbReference type="EMBL" id="RHHQ01000007">
    <property type="protein sequence ID" value="RNB90527.1"/>
    <property type="molecule type" value="Genomic_DNA"/>
</dbReference>
<evidence type="ECO:0000256" key="2">
    <source>
        <dbReference type="ARBA" id="ARBA00023295"/>
    </source>
</evidence>
<dbReference type="Gene3D" id="1.20.58.460">
    <property type="entry name" value="Hyaluronidase post-catalytic domain-like"/>
    <property type="match status" value="1"/>
</dbReference>
<name>A0A3M8DU86_9BACL</name>
<dbReference type="InterPro" id="IPR051822">
    <property type="entry name" value="Glycosyl_Hydrolase_84"/>
</dbReference>
<dbReference type="PANTHER" id="PTHR13170">
    <property type="entry name" value="O-GLCNACASE"/>
    <property type="match status" value="1"/>
</dbReference>
<dbReference type="OrthoDB" id="9760892at2"/>
<dbReference type="Pfam" id="PF07555">
    <property type="entry name" value="NAGidase"/>
    <property type="match status" value="1"/>
</dbReference>
<keyword evidence="1 3" id="KW-0378">Hydrolase</keyword>
<keyword evidence="6" id="KW-1185">Reference proteome</keyword>
<organism evidence="5 6">
    <name type="scientific">Brevibacillus fluminis</name>
    <dbReference type="NCBI Taxonomy" id="511487"/>
    <lineage>
        <taxon>Bacteria</taxon>
        <taxon>Bacillati</taxon>
        <taxon>Bacillota</taxon>
        <taxon>Bacilli</taxon>
        <taxon>Bacillales</taxon>
        <taxon>Paenibacillaceae</taxon>
        <taxon>Brevibacillus</taxon>
    </lineage>
</organism>
<sequence length="451" mass="51780">MSQADFFAIRGVIEGFYGKPWTHEERVDMLAFLGRHRFNAYFYAPKDDLYLREDWQKPHTEASLAKISALIAHARQAGLAFYYCLSPGLSMQYASNAHFDKLLGKYHQLFSIGVRRFALLFDDIPAVLMHAEDKQTFSSLAQAHAAVTNKLQTELASWSEENQLIVCPTLYHGTGDERYVRELGELVPAQLPLFWTGRFVCSPMLTEADARHFLESTGHLPFYWDNYPVNDLAMAHEMHIGPIRHRDPSLHRYAAGYMANAMEYAEASKIALATIGEYLEDPYGYDPESAWRRAIQERVGDEGAERFLAFADNVQSSCLTDVESPRLLETFQQFRFNFLYGANPGQAVGELTRLFTEMEESADWLLTQLKNDKLKQEVRPWLVKYWHWARAGKLTAQLIAAGMENKMLQAASLYLQLHRWLKRTERLPHRVCGSVMNLLIDAVLQEVAKRR</sequence>
<evidence type="ECO:0000256" key="3">
    <source>
        <dbReference type="PROSITE-ProRule" id="PRU01353"/>
    </source>
</evidence>
<comment type="similarity">
    <text evidence="3">Belongs to the glycosyl hydrolase 84 family.</text>
</comment>
<keyword evidence="2 3" id="KW-0326">Glycosidase</keyword>
<dbReference type="GO" id="GO:0015929">
    <property type="term" value="F:hexosaminidase activity"/>
    <property type="evidence" value="ECO:0007669"/>
    <property type="project" value="UniProtKB-ARBA"/>
</dbReference>
<feature type="active site" description="Proton donor" evidence="3">
    <location>
        <position position="123"/>
    </location>
</feature>
<protein>
    <submittedName>
        <fullName evidence="5">Beta-N-acetylglucosaminidase</fullName>
    </submittedName>
</protein>
<accession>A0A3M8DU86</accession>
<proteinExistence type="inferred from homology"/>
<dbReference type="PROSITE" id="PS52009">
    <property type="entry name" value="GH84"/>
    <property type="match status" value="1"/>
</dbReference>
<dbReference type="PANTHER" id="PTHR13170:SF16">
    <property type="entry name" value="PROTEIN O-GLCNACASE"/>
    <property type="match status" value="1"/>
</dbReference>
<dbReference type="SUPFAM" id="SSF51445">
    <property type="entry name" value="(Trans)glycosidases"/>
    <property type="match status" value="1"/>
</dbReference>
<evidence type="ECO:0000313" key="5">
    <source>
        <dbReference type="EMBL" id="RNB90527.1"/>
    </source>
</evidence>
<dbReference type="SUPFAM" id="SSF140657">
    <property type="entry name" value="Hyaluronidase post-catalytic domain-like"/>
    <property type="match status" value="1"/>
</dbReference>
<reference evidence="5 6" key="1">
    <citation type="submission" date="2018-10" db="EMBL/GenBank/DDBJ databases">
        <title>Phylogenomics of Brevibacillus.</title>
        <authorList>
            <person name="Dunlap C."/>
        </authorList>
    </citation>
    <scope>NUCLEOTIDE SEQUENCE [LARGE SCALE GENOMIC DNA]</scope>
    <source>
        <strain evidence="5 6">JCM 15716</strain>
    </source>
</reference>
<dbReference type="AlphaFoldDB" id="A0A3M8DU86"/>
<dbReference type="InterPro" id="IPR017853">
    <property type="entry name" value="GH"/>
</dbReference>
<dbReference type="RefSeq" id="WP_122917453.1">
    <property type="nucleotide sequence ID" value="NZ_RHHQ01000007.1"/>
</dbReference>
<evidence type="ECO:0000256" key="1">
    <source>
        <dbReference type="ARBA" id="ARBA00022801"/>
    </source>
</evidence>
<dbReference type="InterPro" id="IPR049019">
    <property type="entry name" value="NagJ-like_helical"/>
</dbReference>
<evidence type="ECO:0000259" key="4">
    <source>
        <dbReference type="PROSITE" id="PS52009"/>
    </source>
</evidence>
<gene>
    <name evidence="5" type="ORF">EDM56_08455</name>
</gene>
<dbReference type="Pfam" id="PF21774">
    <property type="entry name" value="NagJ_C"/>
    <property type="match status" value="1"/>
</dbReference>
<dbReference type="Gene3D" id="3.20.20.80">
    <property type="entry name" value="Glycosidases"/>
    <property type="match status" value="1"/>
</dbReference>